<dbReference type="InterPro" id="IPR011650">
    <property type="entry name" value="Peptidase_M20_dimer"/>
</dbReference>
<dbReference type="GO" id="GO:0008237">
    <property type="term" value="F:metallopeptidase activity"/>
    <property type="evidence" value="ECO:0007669"/>
    <property type="project" value="UniProtKB-KW"/>
</dbReference>
<proteinExistence type="inferred from homology"/>
<dbReference type="InterPro" id="IPR001261">
    <property type="entry name" value="ArgE/DapE_CS"/>
</dbReference>
<dbReference type="InterPro" id="IPR036264">
    <property type="entry name" value="Bact_exopeptidase_dim_dom"/>
</dbReference>
<dbReference type="Gene3D" id="3.30.70.360">
    <property type="match status" value="2"/>
</dbReference>
<evidence type="ECO:0000256" key="1">
    <source>
        <dbReference type="ARBA" id="ARBA00001947"/>
    </source>
</evidence>
<evidence type="ECO:0000256" key="5">
    <source>
        <dbReference type="ARBA" id="ARBA00022801"/>
    </source>
</evidence>
<dbReference type="Gene3D" id="3.40.630.10">
    <property type="entry name" value="Zn peptidases"/>
    <property type="match status" value="1"/>
</dbReference>
<dbReference type="PROSITE" id="PS00759">
    <property type="entry name" value="ARGE_DAPE_CPG2_2"/>
    <property type="match status" value="1"/>
</dbReference>
<dbReference type="GO" id="GO:0006526">
    <property type="term" value="P:L-arginine biosynthetic process"/>
    <property type="evidence" value="ECO:0007669"/>
    <property type="project" value="TreeGrafter"/>
</dbReference>
<dbReference type="STRING" id="86666.SAMN04490247_2776"/>
<evidence type="ECO:0000313" key="10">
    <source>
        <dbReference type="EMBL" id="SDJ66691.1"/>
    </source>
</evidence>
<name>A0A1G8VKS7_9BACI</name>
<evidence type="ECO:0000259" key="9">
    <source>
        <dbReference type="Pfam" id="PF07687"/>
    </source>
</evidence>
<dbReference type="RefSeq" id="WP_176757526.1">
    <property type="nucleotide sequence ID" value="NZ_FNEV01000009.1"/>
</dbReference>
<accession>A0A1G8VKS7</accession>
<keyword evidence="6" id="KW-0862">Zinc</keyword>
<evidence type="ECO:0000256" key="6">
    <source>
        <dbReference type="ARBA" id="ARBA00022833"/>
    </source>
</evidence>
<keyword evidence="11" id="KW-1185">Reference proteome</keyword>
<dbReference type="InterPro" id="IPR002933">
    <property type="entry name" value="Peptidase_M20"/>
</dbReference>
<dbReference type="SUPFAM" id="SSF53187">
    <property type="entry name" value="Zn-dependent exopeptidases"/>
    <property type="match status" value="1"/>
</dbReference>
<keyword evidence="4" id="KW-0479">Metal-binding</keyword>
<dbReference type="Pfam" id="PF07687">
    <property type="entry name" value="M20_dimer"/>
    <property type="match status" value="1"/>
</dbReference>
<dbReference type="NCBIfam" id="NF005591">
    <property type="entry name" value="PRK07318.1"/>
    <property type="match status" value="1"/>
</dbReference>
<feature type="domain" description="Peptidase M20 dimerisation" evidence="9">
    <location>
        <begin position="243"/>
        <end position="350"/>
    </location>
</feature>
<dbReference type="PANTHER" id="PTHR43808:SF31">
    <property type="entry name" value="N-ACETYL-L-CITRULLINE DEACETYLASE"/>
    <property type="match status" value="1"/>
</dbReference>
<dbReference type="EMBL" id="FNEV01000009">
    <property type="protein sequence ID" value="SDJ66691.1"/>
    <property type="molecule type" value="Genomic_DNA"/>
</dbReference>
<evidence type="ECO:0000256" key="8">
    <source>
        <dbReference type="ARBA" id="ARBA00023049"/>
    </source>
</evidence>
<dbReference type="NCBIfam" id="TIGR01887">
    <property type="entry name" value="dipeptidaselike"/>
    <property type="match status" value="1"/>
</dbReference>
<dbReference type="PANTHER" id="PTHR43808">
    <property type="entry name" value="ACETYLORNITHINE DEACETYLASE"/>
    <property type="match status" value="1"/>
</dbReference>
<dbReference type="GO" id="GO:0006508">
    <property type="term" value="P:proteolysis"/>
    <property type="evidence" value="ECO:0007669"/>
    <property type="project" value="UniProtKB-KW"/>
</dbReference>
<dbReference type="InterPro" id="IPR010964">
    <property type="entry name" value="M20A_pepV-rel"/>
</dbReference>
<reference evidence="11" key="1">
    <citation type="submission" date="2016-10" db="EMBL/GenBank/DDBJ databases">
        <authorList>
            <person name="Varghese N."/>
            <person name="Submissions S."/>
        </authorList>
    </citation>
    <scope>NUCLEOTIDE SEQUENCE [LARGE SCALE GENOMIC DNA]</scope>
    <source>
        <strain evidence="11">DSM 4771</strain>
    </source>
</reference>
<comment type="similarity">
    <text evidence="2">Belongs to the peptidase M20A family.</text>
</comment>
<dbReference type="Pfam" id="PF01546">
    <property type="entry name" value="Peptidase_M20"/>
    <property type="match status" value="1"/>
</dbReference>
<keyword evidence="5" id="KW-0378">Hydrolase</keyword>
<evidence type="ECO:0000256" key="3">
    <source>
        <dbReference type="ARBA" id="ARBA00022670"/>
    </source>
</evidence>
<dbReference type="AlphaFoldDB" id="A0A1G8VKS7"/>
<gene>
    <name evidence="10" type="ORF">SAMN04490247_2776</name>
</gene>
<keyword evidence="8" id="KW-0482">Metalloprotease</keyword>
<keyword evidence="3" id="KW-0645">Protease</keyword>
<dbReference type="InterPro" id="IPR050072">
    <property type="entry name" value="Peptidase_M20A"/>
</dbReference>
<evidence type="ECO:0000256" key="2">
    <source>
        <dbReference type="ARBA" id="ARBA00006247"/>
    </source>
</evidence>
<dbReference type="GO" id="GO:0008777">
    <property type="term" value="F:acetylornithine deacetylase activity"/>
    <property type="evidence" value="ECO:0007669"/>
    <property type="project" value="TreeGrafter"/>
</dbReference>
<organism evidence="10 11">
    <name type="scientific">Salimicrobium halophilum</name>
    <dbReference type="NCBI Taxonomy" id="86666"/>
    <lineage>
        <taxon>Bacteria</taxon>
        <taxon>Bacillati</taxon>
        <taxon>Bacillota</taxon>
        <taxon>Bacilli</taxon>
        <taxon>Bacillales</taxon>
        <taxon>Bacillaceae</taxon>
        <taxon>Salimicrobium</taxon>
    </lineage>
</organism>
<sequence length="449" mass="50121">MTKMTTEQMTEEFEQRLERLIRIPSEYSTDEPPFGKNIRKALHELLSIAEEDGFTTENVDDFAGHIEFGEGEEIFGILAHLDVVPAGNGWKHSPYALTKKDGKLYGRGTQDDKGPLIAAYMAMKALKQEGFLPKKRVRLIAGTDEEREWKGIDHYFSKKEMPDFGFTPDAVFPVIHAEKGLIDASLNLKTNVSEDESTYIERIEAGDRLNMVPDATEVTIVHKGEQKLTFPSADNVTWNGDRVTIHFSGKAAHGSTPERGENAVLKTMSALEGMDFPESQQRAITWMVEHMKASDGKGMGIPFEDEISGALTMNVGTLHGSMENWKVGINIRYPISYSHDDVVTNLKNLLPASVEYEEVDQMQSLYVPEDHPGVQTLLTSYEKVTGETSEAKAIGGATYARVLENGVAFGAIFPESPDSAHQADECVRVEDMQRAMEIYKSAIYEWTRK</sequence>
<evidence type="ECO:0000256" key="7">
    <source>
        <dbReference type="ARBA" id="ARBA00022997"/>
    </source>
</evidence>
<protein>
    <submittedName>
        <fullName evidence="10">Succinyl-diaminopimelate desuccinylase</fullName>
    </submittedName>
</protein>
<comment type="cofactor">
    <cofactor evidence="1">
        <name>Zn(2+)</name>
        <dbReference type="ChEBI" id="CHEBI:29105"/>
    </cofactor>
</comment>
<evidence type="ECO:0000256" key="4">
    <source>
        <dbReference type="ARBA" id="ARBA00022723"/>
    </source>
</evidence>
<dbReference type="SUPFAM" id="SSF55031">
    <property type="entry name" value="Bacterial exopeptidase dimerisation domain"/>
    <property type="match status" value="1"/>
</dbReference>
<dbReference type="GO" id="GO:0008270">
    <property type="term" value="F:zinc ion binding"/>
    <property type="evidence" value="ECO:0007669"/>
    <property type="project" value="InterPro"/>
</dbReference>
<evidence type="ECO:0000313" key="11">
    <source>
        <dbReference type="Proteomes" id="UP000199225"/>
    </source>
</evidence>
<dbReference type="GO" id="GO:0016805">
    <property type="term" value="F:dipeptidase activity"/>
    <property type="evidence" value="ECO:0007669"/>
    <property type="project" value="UniProtKB-KW"/>
</dbReference>
<keyword evidence="7" id="KW-0224">Dipeptidase</keyword>
<dbReference type="Proteomes" id="UP000199225">
    <property type="component" value="Unassembled WGS sequence"/>
</dbReference>